<organism evidence="1 2">
    <name type="scientific">Gulosibacter chungangensis</name>
    <dbReference type="NCBI Taxonomy" id="979746"/>
    <lineage>
        <taxon>Bacteria</taxon>
        <taxon>Bacillati</taxon>
        <taxon>Actinomycetota</taxon>
        <taxon>Actinomycetes</taxon>
        <taxon>Micrococcales</taxon>
        <taxon>Microbacteriaceae</taxon>
        <taxon>Gulosibacter</taxon>
    </lineage>
</organism>
<gene>
    <name evidence="1" type="ORF">F8O05_12205</name>
</gene>
<dbReference type="OrthoDB" id="9780929at2"/>
<evidence type="ECO:0000313" key="2">
    <source>
        <dbReference type="Proteomes" id="UP000433493"/>
    </source>
</evidence>
<name>A0A7J5B8Q7_9MICO</name>
<sequence length="103" mass="11384">MSERLREHPDDLDAIDPIAKQNLIDDIDQQSVAAGFSMTSRPADGYASSPAFDRDHPARAAIEEGYVAAQQLIYGELISLDDALASVHRRRNLVYRVGLSTRT</sequence>
<dbReference type="AlphaFoldDB" id="A0A7J5B8Q7"/>
<keyword evidence="2" id="KW-1185">Reference proteome</keyword>
<accession>A0A7J5B8Q7</accession>
<reference evidence="1 2" key="1">
    <citation type="submission" date="2019-09" db="EMBL/GenBank/DDBJ databases">
        <title>Phylogeny of genus Pseudoclavibacter and closely related genus.</title>
        <authorList>
            <person name="Li Y."/>
        </authorList>
    </citation>
    <scope>NUCLEOTIDE SEQUENCE [LARGE SCALE GENOMIC DNA]</scope>
    <source>
        <strain evidence="1 2">KCTC 13959</strain>
    </source>
</reference>
<dbReference type="EMBL" id="WBKB01000008">
    <property type="protein sequence ID" value="KAB1641701.1"/>
    <property type="molecule type" value="Genomic_DNA"/>
</dbReference>
<evidence type="ECO:0000313" key="1">
    <source>
        <dbReference type="EMBL" id="KAB1641701.1"/>
    </source>
</evidence>
<proteinExistence type="predicted"/>
<dbReference type="RefSeq" id="WP_158053020.1">
    <property type="nucleotide sequence ID" value="NZ_WBKB01000008.1"/>
</dbReference>
<protein>
    <submittedName>
        <fullName evidence="1">Uncharacterized protein</fullName>
    </submittedName>
</protein>
<dbReference type="Proteomes" id="UP000433493">
    <property type="component" value="Unassembled WGS sequence"/>
</dbReference>
<comment type="caution">
    <text evidence="1">The sequence shown here is derived from an EMBL/GenBank/DDBJ whole genome shotgun (WGS) entry which is preliminary data.</text>
</comment>